<dbReference type="SUPFAM" id="SSF53756">
    <property type="entry name" value="UDP-Glycosyltransferase/glycogen phosphorylase"/>
    <property type="match status" value="1"/>
</dbReference>
<keyword evidence="10" id="KW-1185">Reference proteome</keyword>
<dbReference type="InterPro" id="IPR051862">
    <property type="entry name" value="GT-like_domain_containing_1"/>
</dbReference>
<feature type="domain" description="Glycosyl transferase family 1" evidence="7">
    <location>
        <begin position="58"/>
        <end position="168"/>
    </location>
</feature>
<dbReference type="Pfam" id="PF00534">
    <property type="entry name" value="Glycos_transf_1"/>
    <property type="match status" value="1"/>
</dbReference>
<evidence type="ECO:0000256" key="2">
    <source>
        <dbReference type="ARBA" id="ARBA00022676"/>
    </source>
</evidence>
<evidence type="ECO:0000256" key="4">
    <source>
        <dbReference type="ARBA" id="ARBA00044517"/>
    </source>
</evidence>
<gene>
    <name evidence="9" type="ORF">PSYICH_LOCUS3626</name>
</gene>
<evidence type="ECO:0000313" key="10">
    <source>
        <dbReference type="Proteomes" id="UP001153636"/>
    </source>
</evidence>
<organism evidence="9 10">
    <name type="scientific">Psylliodes chrysocephalus</name>
    <dbReference type="NCBI Taxonomy" id="3402493"/>
    <lineage>
        <taxon>Eukaryota</taxon>
        <taxon>Metazoa</taxon>
        <taxon>Ecdysozoa</taxon>
        <taxon>Arthropoda</taxon>
        <taxon>Hexapoda</taxon>
        <taxon>Insecta</taxon>
        <taxon>Pterygota</taxon>
        <taxon>Neoptera</taxon>
        <taxon>Endopterygota</taxon>
        <taxon>Coleoptera</taxon>
        <taxon>Polyphaga</taxon>
        <taxon>Cucujiformia</taxon>
        <taxon>Chrysomeloidea</taxon>
        <taxon>Chrysomelidae</taxon>
        <taxon>Galerucinae</taxon>
        <taxon>Alticini</taxon>
        <taxon>Psylliodes</taxon>
    </lineage>
</organism>
<dbReference type="AlphaFoldDB" id="A0A9P0CMD2"/>
<evidence type="ECO:0000256" key="5">
    <source>
        <dbReference type="ARBA" id="ARBA00044539"/>
    </source>
</evidence>
<protein>
    <recommendedName>
        <fullName evidence="5">tRNA-queuosine alpha-mannosyltransferase</fullName>
        <ecNumber evidence="4">2.4.1.110</ecNumber>
    </recommendedName>
</protein>
<dbReference type="GO" id="GO:0016438">
    <property type="term" value="F:tRNA-queuosine(34) beta-mannosyltransferase activity"/>
    <property type="evidence" value="ECO:0007669"/>
    <property type="project" value="UniProtKB-EC"/>
</dbReference>
<evidence type="ECO:0000256" key="6">
    <source>
        <dbReference type="ARBA" id="ARBA00048439"/>
    </source>
</evidence>
<dbReference type="EC" id="2.4.1.110" evidence="4"/>
<dbReference type="CDD" id="cd01635">
    <property type="entry name" value="Glycosyltransferase_GTB-type"/>
    <property type="match status" value="1"/>
</dbReference>
<accession>A0A9P0CMD2</accession>
<name>A0A9P0CMD2_9CUCU</name>
<dbReference type="Gene3D" id="3.40.50.2000">
    <property type="entry name" value="Glycogen Phosphorylase B"/>
    <property type="match status" value="1"/>
</dbReference>
<keyword evidence="2" id="KW-0328">Glycosyltransferase</keyword>
<sequence length="219" mass="25851">MQSFLKNIPKVIKFIPDHRPKSVETIIANKSRVLYFPVNFPQLFPVEKSIYLLHIVWPHRWEFDKGPDDFFDVIFRLKEEKLPFRLSILGETYEDIPDVFQKAKNELTDEIIHFGFVEDKEKYFKILSSSHIAVSTAKHEFFGVSMLEAAYCGCFPLVPNGLVYPEIFPKICLYTDKEHLFKLLKQFCLDPNLLQNCDMKFDDYCDKKLVPEYLKILEI</sequence>
<dbReference type="OrthoDB" id="10032790at2759"/>
<dbReference type="Pfam" id="PF12038">
    <property type="entry name" value="QTMAN_N"/>
    <property type="match status" value="1"/>
</dbReference>
<evidence type="ECO:0000259" key="8">
    <source>
        <dbReference type="Pfam" id="PF12038"/>
    </source>
</evidence>
<evidence type="ECO:0000256" key="3">
    <source>
        <dbReference type="ARBA" id="ARBA00022679"/>
    </source>
</evidence>
<keyword evidence="3" id="KW-0808">Transferase</keyword>
<dbReference type="Proteomes" id="UP001153636">
    <property type="component" value="Chromosome 13"/>
</dbReference>
<evidence type="ECO:0000259" key="7">
    <source>
        <dbReference type="Pfam" id="PF00534"/>
    </source>
</evidence>
<feature type="domain" description="tRNA-queuosine alpha-mannosyltransferase N-terminal" evidence="8">
    <location>
        <begin position="1"/>
        <end position="38"/>
    </location>
</feature>
<dbReference type="InterPro" id="IPR001296">
    <property type="entry name" value="Glyco_trans_1"/>
</dbReference>
<dbReference type="EMBL" id="OV651825">
    <property type="protein sequence ID" value="CAH1102460.1"/>
    <property type="molecule type" value="Genomic_DNA"/>
</dbReference>
<reference evidence="9" key="1">
    <citation type="submission" date="2022-01" db="EMBL/GenBank/DDBJ databases">
        <authorList>
            <person name="King R."/>
        </authorList>
    </citation>
    <scope>NUCLEOTIDE SEQUENCE</scope>
</reference>
<dbReference type="PANTHER" id="PTHR13615:SF3">
    <property type="entry name" value="GLYCOSYLTRANSFERASE-LIKE DOMAIN-CONTAINING PROTEIN 1"/>
    <property type="match status" value="1"/>
</dbReference>
<dbReference type="InterPro" id="IPR022701">
    <property type="entry name" value="QTMAN_N"/>
</dbReference>
<comment type="catalytic activity">
    <reaction evidence="6">
        <text>queuosine(34) in tRNA(Asp) + GDP-alpha-D-mannose = O-4''-alpha-D-mannosylqueuosine(34) in tRNA(Asp) + GDP + H(+)</text>
        <dbReference type="Rhea" id="RHEA:12885"/>
        <dbReference type="Rhea" id="RHEA-COMP:18572"/>
        <dbReference type="Rhea" id="RHEA-COMP:18581"/>
        <dbReference type="ChEBI" id="CHEBI:15378"/>
        <dbReference type="ChEBI" id="CHEBI:57527"/>
        <dbReference type="ChEBI" id="CHEBI:58189"/>
        <dbReference type="ChEBI" id="CHEBI:194431"/>
        <dbReference type="ChEBI" id="CHEBI:194442"/>
        <dbReference type="EC" id="2.4.1.110"/>
    </reaction>
    <physiologicalReaction direction="left-to-right" evidence="6">
        <dbReference type="Rhea" id="RHEA:12886"/>
    </physiologicalReaction>
</comment>
<evidence type="ECO:0000313" key="9">
    <source>
        <dbReference type="EMBL" id="CAH1102460.1"/>
    </source>
</evidence>
<evidence type="ECO:0000256" key="1">
    <source>
        <dbReference type="ARBA" id="ARBA00009481"/>
    </source>
</evidence>
<dbReference type="PANTHER" id="PTHR13615">
    <property type="entry name" value="GLYCOSYLTRANSFERASE-LIKE 1"/>
    <property type="match status" value="1"/>
</dbReference>
<comment type="similarity">
    <text evidence="1">Belongs to the glycosyltransferase group 1 family. Glycosyltransferase 4 subfamily.</text>
</comment>
<proteinExistence type="inferred from homology"/>